<accession>A0A4S8MCF0</accession>
<gene>
    <name evidence="6" type="ORF">K435DRAFT_776674</name>
</gene>
<sequence length="529" mass="57215">MMSRFYKSQAFFLLTLLKVAIAQESFDWSTIEPSTNLSWVDCYSQFQCARYQVPLNYSEPDGGTAAIAVIKLNATVEASQYGGPIFLNPGGPGVSGISFALGVAPFLQPVFGNQFDIIGFDPRGVNNSTPKTSIFRTEEESSAWFAQDVTDLNSTKEALPEAWARYQVFGQLAQNRNDDNSLNFVSTDNVARDMLSMVEAFGEEKLQFYGASYGTALGALFSTMFPDRVGRVVLDGCLDMDGYFNNDMKFMVEDIDKAMQTFFDTCHSAGPQACAFYDSSPSQIEANLEAIYDSVRKQPIPYVSGDTFSIITYDVLRETILLVLRMQELFPGLAAGLKGLSTGNGTSIFQLINELLAPPSEAGPTAESLIAIECSDTNPSERDVLQLQSDMASINSTFAGTEGLQIMTYCSGWKIRPEGRFNGPVGGNTSFPLLIMSSTIDPATPLSGAKKTSSAFPGSALLQQDSVGHTALFAAGSNCTFQHLAAYFANGTLPEEGTICPANIPPFGGVNNTTSGISPRSFPLPRLRH</sequence>
<evidence type="ECO:0000313" key="7">
    <source>
        <dbReference type="Proteomes" id="UP000297245"/>
    </source>
</evidence>
<dbReference type="Pfam" id="PF00561">
    <property type="entry name" value="Abhydrolase_1"/>
    <property type="match status" value="1"/>
</dbReference>
<comment type="similarity">
    <text evidence="1">Belongs to the peptidase S33 family.</text>
</comment>
<dbReference type="EMBL" id="ML179107">
    <property type="protein sequence ID" value="THV00205.1"/>
    <property type="molecule type" value="Genomic_DNA"/>
</dbReference>
<dbReference type="Pfam" id="PF08386">
    <property type="entry name" value="Abhydrolase_4"/>
    <property type="match status" value="1"/>
</dbReference>
<name>A0A4S8MCF0_DENBC</name>
<dbReference type="InterPro" id="IPR029058">
    <property type="entry name" value="AB_hydrolase_fold"/>
</dbReference>
<feature type="signal peptide" evidence="3">
    <location>
        <begin position="1"/>
        <end position="22"/>
    </location>
</feature>
<organism evidence="6 7">
    <name type="scientific">Dendrothele bispora (strain CBS 962.96)</name>
    <dbReference type="NCBI Taxonomy" id="1314807"/>
    <lineage>
        <taxon>Eukaryota</taxon>
        <taxon>Fungi</taxon>
        <taxon>Dikarya</taxon>
        <taxon>Basidiomycota</taxon>
        <taxon>Agaricomycotina</taxon>
        <taxon>Agaricomycetes</taxon>
        <taxon>Agaricomycetidae</taxon>
        <taxon>Agaricales</taxon>
        <taxon>Agaricales incertae sedis</taxon>
        <taxon>Dendrothele</taxon>
    </lineage>
</organism>
<dbReference type="InterPro" id="IPR000073">
    <property type="entry name" value="AB_hydrolase_1"/>
</dbReference>
<evidence type="ECO:0000259" key="4">
    <source>
        <dbReference type="Pfam" id="PF00561"/>
    </source>
</evidence>
<dbReference type="SUPFAM" id="SSF53474">
    <property type="entry name" value="alpha/beta-Hydrolases"/>
    <property type="match status" value="1"/>
</dbReference>
<keyword evidence="2 6" id="KW-0378">Hydrolase</keyword>
<evidence type="ECO:0000256" key="1">
    <source>
        <dbReference type="ARBA" id="ARBA00010088"/>
    </source>
</evidence>
<dbReference type="InterPro" id="IPR051601">
    <property type="entry name" value="Serine_prot/Carboxylest_S33"/>
</dbReference>
<keyword evidence="7" id="KW-1185">Reference proteome</keyword>
<evidence type="ECO:0000256" key="2">
    <source>
        <dbReference type="ARBA" id="ARBA00022801"/>
    </source>
</evidence>
<evidence type="ECO:0000259" key="5">
    <source>
        <dbReference type="Pfam" id="PF08386"/>
    </source>
</evidence>
<dbReference type="AlphaFoldDB" id="A0A4S8MCF0"/>
<reference evidence="6 7" key="1">
    <citation type="journal article" date="2019" name="Nat. Ecol. Evol.">
        <title>Megaphylogeny resolves global patterns of mushroom evolution.</title>
        <authorList>
            <person name="Varga T."/>
            <person name="Krizsan K."/>
            <person name="Foldi C."/>
            <person name="Dima B."/>
            <person name="Sanchez-Garcia M."/>
            <person name="Sanchez-Ramirez S."/>
            <person name="Szollosi G.J."/>
            <person name="Szarkandi J.G."/>
            <person name="Papp V."/>
            <person name="Albert L."/>
            <person name="Andreopoulos W."/>
            <person name="Angelini C."/>
            <person name="Antonin V."/>
            <person name="Barry K.W."/>
            <person name="Bougher N.L."/>
            <person name="Buchanan P."/>
            <person name="Buyck B."/>
            <person name="Bense V."/>
            <person name="Catcheside P."/>
            <person name="Chovatia M."/>
            <person name="Cooper J."/>
            <person name="Damon W."/>
            <person name="Desjardin D."/>
            <person name="Finy P."/>
            <person name="Geml J."/>
            <person name="Haridas S."/>
            <person name="Hughes K."/>
            <person name="Justo A."/>
            <person name="Karasinski D."/>
            <person name="Kautmanova I."/>
            <person name="Kiss B."/>
            <person name="Kocsube S."/>
            <person name="Kotiranta H."/>
            <person name="LaButti K.M."/>
            <person name="Lechner B.E."/>
            <person name="Liimatainen K."/>
            <person name="Lipzen A."/>
            <person name="Lukacs Z."/>
            <person name="Mihaltcheva S."/>
            <person name="Morgado L.N."/>
            <person name="Niskanen T."/>
            <person name="Noordeloos M.E."/>
            <person name="Ohm R.A."/>
            <person name="Ortiz-Santana B."/>
            <person name="Ovrebo C."/>
            <person name="Racz N."/>
            <person name="Riley R."/>
            <person name="Savchenko A."/>
            <person name="Shiryaev A."/>
            <person name="Soop K."/>
            <person name="Spirin V."/>
            <person name="Szebenyi C."/>
            <person name="Tomsovsky M."/>
            <person name="Tulloss R.E."/>
            <person name="Uehling J."/>
            <person name="Grigoriev I.V."/>
            <person name="Vagvolgyi C."/>
            <person name="Papp T."/>
            <person name="Martin F.M."/>
            <person name="Miettinen O."/>
            <person name="Hibbett D.S."/>
            <person name="Nagy L.G."/>
        </authorList>
    </citation>
    <scope>NUCLEOTIDE SEQUENCE [LARGE SCALE GENOMIC DNA]</scope>
    <source>
        <strain evidence="6 7">CBS 962.96</strain>
    </source>
</reference>
<keyword evidence="3" id="KW-0732">Signal</keyword>
<dbReference type="Proteomes" id="UP000297245">
    <property type="component" value="Unassembled WGS sequence"/>
</dbReference>
<dbReference type="Gene3D" id="3.40.50.1820">
    <property type="entry name" value="alpha/beta hydrolase"/>
    <property type="match status" value="1"/>
</dbReference>
<evidence type="ECO:0000313" key="6">
    <source>
        <dbReference type="EMBL" id="THV00205.1"/>
    </source>
</evidence>
<dbReference type="PANTHER" id="PTHR43248:SF25">
    <property type="entry name" value="AB HYDROLASE-1 DOMAIN-CONTAINING PROTEIN-RELATED"/>
    <property type="match status" value="1"/>
</dbReference>
<feature type="domain" description="Peptidase S33 tripeptidyl aminopeptidase-like C-terminal" evidence="5">
    <location>
        <begin position="399"/>
        <end position="500"/>
    </location>
</feature>
<dbReference type="InterPro" id="IPR013595">
    <property type="entry name" value="Pept_S33_TAP-like_C"/>
</dbReference>
<evidence type="ECO:0000256" key="3">
    <source>
        <dbReference type="SAM" id="SignalP"/>
    </source>
</evidence>
<proteinExistence type="inferred from homology"/>
<dbReference type="PANTHER" id="PTHR43248">
    <property type="entry name" value="2-SUCCINYL-6-HYDROXY-2,4-CYCLOHEXADIENE-1-CARBOXYLATE SYNTHASE"/>
    <property type="match status" value="1"/>
</dbReference>
<feature type="chain" id="PRO_5020945348" evidence="3">
    <location>
        <begin position="23"/>
        <end position="529"/>
    </location>
</feature>
<dbReference type="GO" id="GO:0016787">
    <property type="term" value="F:hydrolase activity"/>
    <property type="evidence" value="ECO:0007669"/>
    <property type="project" value="UniProtKB-KW"/>
</dbReference>
<feature type="domain" description="AB hydrolase-1" evidence="4">
    <location>
        <begin position="84"/>
        <end position="267"/>
    </location>
</feature>
<dbReference type="OrthoDB" id="425534at2759"/>
<protein>
    <submittedName>
        <fullName evidence="6">Alpha/beta-hydrolase</fullName>
    </submittedName>
</protein>